<feature type="domain" description="Type 9 secretion system plug protein N-terminal" evidence="1">
    <location>
        <begin position="47"/>
        <end position="169"/>
    </location>
</feature>
<evidence type="ECO:0000313" key="3">
    <source>
        <dbReference type="Proteomes" id="UP000219193"/>
    </source>
</evidence>
<sequence length="432" mass="50585">MMVISFSVSLNLFSCMKAIFTLSFYLFIATHTLTGQGVIETPPPNYIRTVIFLGASEYSGVPIIRLGEPLYLEFDDVIGDEANYYYTIEHFNYDWTPSELLKTEFLEGFDNVRITDYQNSFNTLQLFSHYELEIPNTDTRGLKVSGNYLLKVFNEEKELVFSRKFMVYEPLTSVEVTVRKSREVKFIQTRQVVNFEVNSPDFIIRTPEESVWAVILQNNNLKTAIFNVRPQYHVGTSLIYKYDQLTSFWAGNEYLNFDSKDLRAATVKIRYIDVQELYHHYLFRDQIRAFQPYTYNPDINGKFVVRNYQAENDDIEADYVWTHFALATPEPFEDGEVHLFGEFNNFQLDETTRLNYNFETGNYETARLFKQGFYDYKYVFLRNEGILDEGFISGNFVSTENEYTVLIYYLPPGGRYTRIIGMGQATSLNIMN</sequence>
<keyword evidence="3" id="KW-1185">Reference proteome</keyword>
<protein>
    <recommendedName>
        <fullName evidence="1">Type 9 secretion system plug protein N-terminal domain-containing protein</fullName>
    </recommendedName>
</protein>
<reference evidence="3" key="1">
    <citation type="submission" date="2017-09" db="EMBL/GenBank/DDBJ databases">
        <authorList>
            <person name="Varghese N."/>
            <person name="Submissions S."/>
        </authorList>
    </citation>
    <scope>NUCLEOTIDE SEQUENCE [LARGE SCALE GENOMIC DNA]</scope>
    <source>
        <strain evidence="3">CGMCC 1.12641</strain>
    </source>
</reference>
<name>A0A285X062_9FLAO</name>
<evidence type="ECO:0000313" key="2">
    <source>
        <dbReference type="EMBL" id="SOC78702.1"/>
    </source>
</evidence>
<dbReference type="Proteomes" id="UP000219193">
    <property type="component" value="Unassembled WGS sequence"/>
</dbReference>
<evidence type="ECO:0000259" key="1">
    <source>
        <dbReference type="Pfam" id="PF17116"/>
    </source>
</evidence>
<proteinExistence type="predicted"/>
<dbReference type="AlphaFoldDB" id="A0A285X062"/>
<accession>A0A285X062</accession>
<dbReference type="Pfam" id="PF17116">
    <property type="entry name" value="T9SS_plug_1st"/>
    <property type="match status" value="1"/>
</dbReference>
<gene>
    <name evidence="2" type="ORF">SAMN06296241_0215</name>
</gene>
<dbReference type="EMBL" id="OCMF01000001">
    <property type="protein sequence ID" value="SOC78702.1"/>
    <property type="molecule type" value="Genomic_DNA"/>
</dbReference>
<dbReference type="InterPro" id="IPR031345">
    <property type="entry name" value="T9SS_Plug_N"/>
</dbReference>
<organism evidence="2 3">
    <name type="scientific">Salinimicrobium sediminis</name>
    <dbReference type="NCBI Taxonomy" id="1343891"/>
    <lineage>
        <taxon>Bacteria</taxon>
        <taxon>Pseudomonadati</taxon>
        <taxon>Bacteroidota</taxon>
        <taxon>Flavobacteriia</taxon>
        <taxon>Flavobacteriales</taxon>
        <taxon>Flavobacteriaceae</taxon>
        <taxon>Salinimicrobium</taxon>
    </lineage>
</organism>